<keyword evidence="1" id="KW-0472">Membrane</keyword>
<accession>A0A2H0V9J7</accession>
<comment type="caution">
    <text evidence="2">The sequence shown here is derived from an EMBL/GenBank/DDBJ whole genome shotgun (WGS) entry which is preliminary data.</text>
</comment>
<evidence type="ECO:0000313" key="3">
    <source>
        <dbReference type="Proteomes" id="UP000229972"/>
    </source>
</evidence>
<evidence type="ECO:0000256" key="1">
    <source>
        <dbReference type="SAM" id="Phobius"/>
    </source>
</evidence>
<gene>
    <name evidence="2" type="ORF">COT93_00770</name>
</gene>
<sequence length="82" mass="9678">MRFFGIPIKNLLNANAKPFILTGAKITFGVFKTESTLFIKNVIAQYQSWLNWGFWDYFWLTIIFGTIVYVHYRAHKNSKKVN</sequence>
<name>A0A2H0V9J7_9BACT</name>
<dbReference type="AlphaFoldDB" id="A0A2H0V9J7"/>
<reference evidence="3" key="1">
    <citation type="submission" date="2017-09" db="EMBL/GenBank/DDBJ databases">
        <title>Depth-based differentiation of microbial function through sediment-hosted aquifers and enrichment of novel symbionts in the deep terrestrial subsurface.</title>
        <authorList>
            <person name="Probst A.J."/>
            <person name="Ladd B."/>
            <person name="Jarett J.K."/>
            <person name="Geller-Mcgrath D.E."/>
            <person name="Sieber C.M.K."/>
            <person name="Emerson J.B."/>
            <person name="Anantharaman K."/>
            <person name="Thomas B.C."/>
            <person name="Malmstrom R."/>
            <person name="Stieglmeier M."/>
            <person name="Klingl A."/>
            <person name="Woyke T."/>
            <person name="Ryan C.M."/>
            <person name="Banfield J.F."/>
        </authorList>
    </citation>
    <scope>NUCLEOTIDE SEQUENCE [LARGE SCALE GENOMIC DNA]</scope>
</reference>
<keyword evidence="1" id="KW-1133">Transmembrane helix</keyword>
<protein>
    <submittedName>
        <fullName evidence="2">Uncharacterized protein</fullName>
    </submittedName>
</protein>
<evidence type="ECO:0000313" key="2">
    <source>
        <dbReference type="EMBL" id="PIR95733.1"/>
    </source>
</evidence>
<dbReference type="Proteomes" id="UP000229972">
    <property type="component" value="Unassembled WGS sequence"/>
</dbReference>
<dbReference type="EMBL" id="PFAL01000011">
    <property type="protein sequence ID" value="PIR95733.1"/>
    <property type="molecule type" value="Genomic_DNA"/>
</dbReference>
<feature type="transmembrane region" description="Helical" evidence="1">
    <location>
        <begin position="54"/>
        <end position="72"/>
    </location>
</feature>
<organism evidence="2 3">
    <name type="scientific">Candidatus Falkowbacteria bacterium CG10_big_fil_rev_8_21_14_0_10_37_18</name>
    <dbReference type="NCBI Taxonomy" id="1974562"/>
    <lineage>
        <taxon>Bacteria</taxon>
        <taxon>Candidatus Falkowiibacteriota</taxon>
    </lineage>
</organism>
<proteinExistence type="predicted"/>
<keyword evidence="1" id="KW-0812">Transmembrane</keyword>